<evidence type="ECO:0000313" key="1">
    <source>
        <dbReference type="EMBL" id="KAI9902179.1"/>
    </source>
</evidence>
<organism evidence="1 2">
    <name type="scientific">Trichothecium roseum</name>
    <dbReference type="NCBI Taxonomy" id="47278"/>
    <lineage>
        <taxon>Eukaryota</taxon>
        <taxon>Fungi</taxon>
        <taxon>Dikarya</taxon>
        <taxon>Ascomycota</taxon>
        <taxon>Pezizomycotina</taxon>
        <taxon>Sordariomycetes</taxon>
        <taxon>Hypocreomycetidae</taxon>
        <taxon>Hypocreales</taxon>
        <taxon>Hypocreales incertae sedis</taxon>
        <taxon>Trichothecium</taxon>
    </lineage>
</organism>
<keyword evidence="2" id="KW-1185">Reference proteome</keyword>
<dbReference type="EMBL" id="CM047942">
    <property type="protein sequence ID" value="KAI9902179.1"/>
    <property type="molecule type" value="Genomic_DNA"/>
</dbReference>
<evidence type="ECO:0000313" key="2">
    <source>
        <dbReference type="Proteomes" id="UP001163324"/>
    </source>
</evidence>
<accession>A0ACC0V8Y5</accession>
<name>A0ACC0V8Y5_9HYPO</name>
<comment type="caution">
    <text evidence="1">The sequence shown here is derived from an EMBL/GenBank/DDBJ whole genome shotgun (WGS) entry which is preliminary data.</text>
</comment>
<gene>
    <name evidence="1" type="ORF">N3K66_003996</name>
</gene>
<proteinExistence type="predicted"/>
<dbReference type="Proteomes" id="UP001163324">
    <property type="component" value="Chromosome 3"/>
</dbReference>
<protein>
    <submittedName>
        <fullName evidence="1">Uncharacterized protein</fullName>
    </submittedName>
</protein>
<sequence>MTSLTDGDIDRLLREAEARLPSKQGDSRPDGTAAAAAGSYVPPLKDGAAGGASAQTSTPSRMTEPREKLSVRDARPKVVKKKDTAGADWFHMPRAEATAELKNEAQLIALRGALAAGKQHYKQGHAKRGLPTYAHQGVLRDGGRADPSRTSRRGQAGKSVLNGVLESGDTLGYLKRKYSDIQVAKQSGGKAWYADMTKRRYKR</sequence>
<reference evidence="1" key="1">
    <citation type="submission" date="2022-10" db="EMBL/GenBank/DDBJ databases">
        <title>Complete Genome of Trichothecium roseum strain YXFP-22015, a Plant Pathogen Isolated from Citrus.</title>
        <authorList>
            <person name="Wang Y."/>
            <person name="Zhu L."/>
        </authorList>
    </citation>
    <scope>NUCLEOTIDE SEQUENCE</scope>
    <source>
        <strain evidence="1">YXFP-22015</strain>
    </source>
</reference>